<keyword evidence="4" id="KW-0812">Transmembrane</keyword>
<feature type="transmembrane region" description="Helical" evidence="4">
    <location>
        <begin position="6"/>
        <end position="37"/>
    </location>
</feature>
<dbReference type="InterPro" id="IPR026170">
    <property type="entry name" value="FAM173A/B"/>
</dbReference>
<comment type="caution">
    <text evidence="5">The sequence shown here is derived from an EMBL/GenBank/DDBJ whole genome shotgun (WGS) entry which is preliminary data.</text>
</comment>
<sequence>MDQFSTWLALVVLFCLLSLLFVVGYFLVNGVCTVPWVRTPTRYSRRMLELGGFQSGQTVVDLGSGDGAIVFEAVKMGGIGIGVERLRLLVWYSRLLAKIKNVSHKASFSPSNVLTDPLPSADLITCYLFPGVNRKLEPRLKASFPPGTRVVSRDFSFPTLKLIHVEQVHSAKIHVYEI</sequence>
<accession>A0A2M8LGK0</accession>
<dbReference type="InterPro" id="IPR029063">
    <property type="entry name" value="SAM-dependent_MTases_sf"/>
</dbReference>
<dbReference type="Proteomes" id="UP000231436">
    <property type="component" value="Unassembled WGS sequence"/>
</dbReference>
<keyword evidence="1" id="KW-0489">Methyltransferase</keyword>
<proteinExistence type="predicted"/>
<evidence type="ECO:0000256" key="1">
    <source>
        <dbReference type="ARBA" id="ARBA00022603"/>
    </source>
</evidence>
<evidence type="ECO:0000256" key="4">
    <source>
        <dbReference type="SAM" id="Phobius"/>
    </source>
</evidence>
<dbReference type="AlphaFoldDB" id="A0A2M8LGK0"/>
<keyword evidence="2" id="KW-0808">Transferase</keyword>
<protein>
    <recommendedName>
        <fullName evidence="7">DOT1 domain-containing protein</fullName>
    </recommendedName>
</protein>
<gene>
    <name evidence="5" type="ORF">COV05_04400</name>
</gene>
<keyword evidence="3" id="KW-0949">S-adenosyl-L-methionine</keyword>
<dbReference type="Gene3D" id="3.40.50.150">
    <property type="entry name" value="Vaccinia Virus protein VP39"/>
    <property type="match status" value="1"/>
</dbReference>
<evidence type="ECO:0000313" key="6">
    <source>
        <dbReference type="Proteomes" id="UP000231436"/>
    </source>
</evidence>
<evidence type="ECO:0000313" key="5">
    <source>
        <dbReference type="EMBL" id="PJE76580.1"/>
    </source>
</evidence>
<evidence type="ECO:0000256" key="2">
    <source>
        <dbReference type="ARBA" id="ARBA00022679"/>
    </source>
</evidence>
<name>A0A2M8LGK0_9BACT</name>
<evidence type="ECO:0000256" key="3">
    <source>
        <dbReference type="ARBA" id="ARBA00022691"/>
    </source>
</evidence>
<dbReference type="PANTHER" id="PTHR13610">
    <property type="entry name" value="METHYLTRANSFERASE DOMAIN-CONTAINING PROTEIN"/>
    <property type="match status" value="1"/>
</dbReference>
<organism evidence="5 6">
    <name type="scientific">Candidatus Uhrbacteria bacterium CG10_big_fil_rev_8_21_14_0_10_48_16</name>
    <dbReference type="NCBI Taxonomy" id="1975038"/>
    <lineage>
        <taxon>Bacteria</taxon>
        <taxon>Candidatus Uhriibacteriota</taxon>
    </lineage>
</organism>
<dbReference type="GO" id="GO:0016279">
    <property type="term" value="F:protein-lysine N-methyltransferase activity"/>
    <property type="evidence" value="ECO:0007669"/>
    <property type="project" value="InterPro"/>
</dbReference>
<dbReference type="PANTHER" id="PTHR13610:SF11">
    <property type="entry name" value="METHYLTRANSFERASE DOMAIN-CONTAINING PROTEIN"/>
    <property type="match status" value="1"/>
</dbReference>
<dbReference type="SUPFAM" id="SSF53335">
    <property type="entry name" value="S-adenosyl-L-methionine-dependent methyltransferases"/>
    <property type="match status" value="1"/>
</dbReference>
<keyword evidence="4" id="KW-1133">Transmembrane helix</keyword>
<keyword evidence="4" id="KW-0472">Membrane</keyword>
<dbReference type="EMBL" id="PFEU01000018">
    <property type="protein sequence ID" value="PJE76580.1"/>
    <property type="molecule type" value="Genomic_DNA"/>
</dbReference>
<reference evidence="6" key="1">
    <citation type="submission" date="2017-09" db="EMBL/GenBank/DDBJ databases">
        <title>Depth-based differentiation of microbial function through sediment-hosted aquifers and enrichment of novel symbionts in the deep terrestrial subsurface.</title>
        <authorList>
            <person name="Probst A.J."/>
            <person name="Ladd B."/>
            <person name="Jarett J.K."/>
            <person name="Geller-Mcgrath D.E."/>
            <person name="Sieber C.M.K."/>
            <person name="Emerson J.B."/>
            <person name="Anantharaman K."/>
            <person name="Thomas B.C."/>
            <person name="Malmstrom R."/>
            <person name="Stieglmeier M."/>
            <person name="Klingl A."/>
            <person name="Woyke T."/>
            <person name="Ryan C.M."/>
            <person name="Banfield J.F."/>
        </authorList>
    </citation>
    <scope>NUCLEOTIDE SEQUENCE [LARGE SCALE GENOMIC DNA]</scope>
</reference>
<dbReference type="GO" id="GO:0032259">
    <property type="term" value="P:methylation"/>
    <property type="evidence" value="ECO:0007669"/>
    <property type="project" value="UniProtKB-KW"/>
</dbReference>
<evidence type="ECO:0008006" key="7">
    <source>
        <dbReference type="Google" id="ProtNLM"/>
    </source>
</evidence>